<dbReference type="Gene3D" id="3.80.10.10">
    <property type="entry name" value="Ribonuclease Inhibitor"/>
    <property type="match status" value="1"/>
</dbReference>
<name>S8E6Q4_FOMSC</name>
<dbReference type="OrthoDB" id="2757320at2759"/>
<evidence type="ECO:0000313" key="2">
    <source>
        <dbReference type="Proteomes" id="UP000015241"/>
    </source>
</evidence>
<proteinExistence type="predicted"/>
<dbReference type="Proteomes" id="UP000015241">
    <property type="component" value="Unassembled WGS sequence"/>
</dbReference>
<organism evidence="1 2">
    <name type="scientific">Fomitopsis schrenkii</name>
    <name type="common">Brown rot fungus</name>
    <dbReference type="NCBI Taxonomy" id="2126942"/>
    <lineage>
        <taxon>Eukaryota</taxon>
        <taxon>Fungi</taxon>
        <taxon>Dikarya</taxon>
        <taxon>Basidiomycota</taxon>
        <taxon>Agaricomycotina</taxon>
        <taxon>Agaricomycetes</taxon>
        <taxon>Polyporales</taxon>
        <taxon>Fomitopsis</taxon>
    </lineage>
</organism>
<sequence length="181" mass="20144">MATLRHLCMFHKLKCVDIVTEMSIVLDDDALRDLVMSWPRLETMKLISNSDAGDPLRQQTRATLRGLVHIVQYCPSLGSLGIHVDTSESDILVGPATPLLPDAPHCNSRIQRVSFSRSLLLGDPAMIGAFLLAIFPNLTHIALGWSEYDELEEWEPVCDAMQALRMESQKEDELSTTPTDA</sequence>
<dbReference type="InParanoid" id="S8E6Q4"/>
<dbReference type="InterPro" id="IPR032675">
    <property type="entry name" value="LRR_dom_sf"/>
</dbReference>
<dbReference type="AlphaFoldDB" id="S8E6Q4"/>
<gene>
    <name evidence="1" type="ORF">FOMPIDRAFT_1049658</name>
</gene>
<dbReference type="STRING" id="743788.S8E6Q4"/>
<evidence type="ECO:0000313" key="1">
    <source>
        <dbReference type="EMBL" id="EPT00333.1"/>
    </source>
</evidence>
<dbReference type="HOGENOM" id="CLU_1489060_0_0_1"/>
<dbReference type="EMBL" id="KE504149">
    <property type="protein sequence ID" value="EPT00333.1"/>
    <property type="molecule type" value="Genomic_DNA"/>
</dbReference>
<evidence type="ECO:0008006" key="3">
    <source>
        <dbReference type="Google" id="ProtNLM"/>
    </source>
</evidence>
<protein>
    <recommendedName>
        <fullName evidence="3">F-box domain-containing protein</fullName>
    </recommendedName>
</protein>
<accession>S8E6Q4</accession>
<reference evidence="1 2" key="1">
    <citation type="journal article" date="2012" name="Science">
        <title>The Paleozoic origin of enzymatic lignin decomposition reconstructed from 31 fungal genomes.</title>
        <authorList>
            <person name="Floudas D."/>
            <person name="Binder M."/>
            <person name="Riley R."/>
            <person name="Barry K."/>
            <person name="Blanchette R.A."/>
            <person name="Henrissat B."/>
            <person name="Martinez A.T."/>
            <person name="Otillar R."/>
            <person name="Spatafora J.W."/>
            <person name="Yadav J.S."/>
            <person name="Aerts A."/>
            <person name="Benoit I."/>
            <person name="Boyd A."/>
            <person name="Carlson A."/>
            <person name="Copeland A."/>
            <person name="Coutinho P.M."/>
            <person name="de Vries R.P."/>
            <person name="Ferreira P."/>
            <person name="Findley K."/>
            <person name="Foster B."/>
            <person name="Gaskell J."/>
            <person name="Glotzer D."/>
            <person name="Gorecki P."/>
            <person name="Heitman J."/>
            <person name="Hesse C."/>
            <person name="Hori C."/>
            <person name="Igarashi K."/>
            <person name="Jurgens J.A."/>
            <person name="Kallen N."/>
            <person name="Kersten P."/>
            <person name="Kohler A."/>
            <person name="Kuees U."/>
            <person name="Kumar T.K.A."/>
            <person name="Kuo A."/>
            <person name="LaButti K."/>
            <person name="Larrondo L.F."/>
            <person name="Lindquist E."/>
            <person name="Ling A."/>
            <person name="Lombard V."/>
            <person name="Lucas S."/>
            <person name="Lundell T."/>
            <person name="Martin R."/>
            <person name="McLaughlin D.J."/>
            <person name="Morgenstern I."/>
            <person name="Morin E."/>
            <person name="Murat C."/>
            <person name="Nagy L.G."/>
            <person name="Nolan M."/>
            <person name="Ohm R.A."/>
            <person name="Patyshakuliyeva A."/>
            <person name="Rokas A."/>
            <person name="Ruiz-Duenas F.J."/>
            <person name="Sabat G."/>
            <person name="Salamov A."/>
            <person name="Samejima M."/>
            <person name="Schmutz J."/>
            <person name="Slot J.C."/>
            <person name="St John F."/>
            <person name="Stenlid J."/>
            <person name="Sun H."/>
            <person name="Sun S."/>
            <person name="Syed K."/>
            <person name="Tsang A."/>
            <person name="Wiebenga A."/>
            <person name="Young D."/>
            <person name="Pisabarro A."/>
            <person name="Eastwood D.C."/>
            <person name="Martin F."/>
            <person name="Cullen D."/>
            <person name="Grigoriev I.V."/>
            <person name="Hibbett D.S."/>
        </authorList>
    </citation>
    <scope>NUCLEOTIDE SEQUENCE</scope>
    <source>
        <strain evidence="2">FP-58527</strain>
    </source>
</reference>
<keyword evidence="2" id="KW-1185">Reference proteome</keyword>